<evidence type="ECO:0000313" key="3">
    <source>
        <dbReference type="Proteomes" id="UP001515100"/>
    </source>
</evidence>
<accession>A0A641AQS6</accession>
<dbReference type="EMBL" id="SDPP02000001">
    <property type="protein sequence ID" value="KAA1380450.1"/>
    <property type="molecule type" value="Genomic_DNA"/>
</dbReference>
<dbReference type="OrthoDB" id="3744914at2"/>
<organism evidence="2 3">
    <name type="scientific">Aeromicrobium fastidiosum</name>
    <dbReference type="NCBI Taxonomy" id="52699"/>
    <lineage>
        <taxon>Bacteria</taxon>
        <taxon>Bacillati</taxon>
        <taxon>Actinomycetota</taxon>
        <taxon>Actinomycetes</taxon>
        <taxon>Propionibacteriales</taxon>
        <taxon>Nocardioidaceae</taxon>
        <taxon>Aeromicrobium</taxon>
    </lineage>
</organism>
<evidence type="ECO:0000313" key="2">
    <source>
        <dbReference type="EMBL" id="KAA1380450.1"/>
    </source>
</evidence>
<dbReference type="PROSITE" id="PS51674">
    <property type="entry name" value="4FE4S_WBL"/>
    <property type="match status" value="1"/>
</dbReference>
<feature type="domain" description="4Fe-4S Wbl-type" evidence="1">
    <location>
        <begin position="29"/>
        <end position="103"/>
    </location>
</feature>
<sequence length="204" mass="21899">MQGIGAGVSPTRKIEGAPMTVMVDVVTPPCASVPEVYQDELLHTSPSRTEVSAADWERLTAKRASAHRQCAGCPMMVNCLYRAVVEVDVSGFVACTTEQDRAEIRRQLGVEVQQASTTPYGAARVGGGPVSHEAVMTARTAYPKDTCHQLAERLSCSTSTVKRHLRRAREQKLDPTSVPAVGGTTPSIDAVLDCFDQLESSRVA</sequence>
<dbReference type="AlphaFoldDB" id="A0A641AQS6"/>
<proteinExistence type="predicted"/>
<reference evidence="2" key="1">
    <citation type="submission" date="2019-09" db="EMBL/GenBank/DDBJ databases">
        <authorList>
            <person name="Li J."/>
        </authorList>
    </citation>
    <scope>NUCLEOTIDE SEQUENCE [LARGE SCALE GENOMIC DNA]</scope>
    <source>
        <strain evidence="2">NRBC 14897</strain>
    </source>
</reference>
<keyword evidence="3" id="KW-1185">Reference proteome</keyword>
<name>A0A641AQS6_9ACTN</name>
<dbReference type="Proteomes" id="UP001515100">
    <property type="component" value="Unassembled WGS sequence"/>
</dbReference>
<dbReference type="InterPro" id="IPR034768">
    <property type="entry name" value="4FE4S_WBL"/>
</dbReference>
<protein>
    <submittedName>
        <fullName evidence="2">Sigma-70 family RNA polymerase sigma factor</fullName>
    </submittedName>
</protein>
<gene>
    <name evidence="2" type="ORF">ESP62_004525</name>
</gene>
<evidence type="ECO:0000259" key="1">
    <source>
        <dbReference type="PROSITE" id="PS51674"/>
    </source>
</evidence>
<comment type="caution">
    <text evidence="2">The sequence shown here is derived from an EMBL/GenBank/DDBJ whole genome shotgun (WGS) entry which is preliminary data.</text>
</comment>
<dbReference type="Pfam" id="PF02467">
    <property type="entry name" value="Whib"/>
    <property type="match status" value="1"/>
</dbReference>